<dbReference type="SUPFAM" id="SSF50129">
    <property type="entry name" value="GroES-like"/>
    <property type="match status" value="1"/>
</dbReference>
<dbReference type="InterPro" id="IPR011032">
    <property type="entry name" value="GroES-like_sf"/>
</dbReference>
<evidence type="ECO:0000259" key="6">
    <source>
        <dbReference type="Pfam" id="PF00107"/>
    </source>
</evidence>
<dbReference type="PANTHER" id="PTHR42940:SF8">
    <property type="entry name" value="VACUOLAR PROTEIN SORTING-ASSOCIATED PROTEIN 11"/>
    <property type="match status" value="1"/>
</dbReference>
<comment type="cofactor">
    <cofactor evidence="1">
        <name>Zn(2+)</name>
        <dbReference type="ChEBI" id="CHEBI:29105"/>
    </cofactor>
</comment>
<evidence type="ECO:0000256" key="1">
    <source>
        <dbReference type="ARBA" id="ARBA00001947"/>
    </source>
</evidence>
<evidence type="ECO:0000313" key="8">
    <source>
        <dbReference type="Proteomes" id="UP001284901"/>
    </source>
</evidence>
<keyword evidence="8" id="KW-1185">Reference proteome</keyword>
<keyword evidence="4" id="KW-0862">Zinc</keyword>
<dbReference type="Pfam" id="PF00107">
    <property type="entry name" value="ADH_zinc_N"/>
    <property type="match status" value="1"/>
</dbReference>
<evidence type="ECO:0000256" key="4">
    <source>
        <dbReference type="ARBA" id="ARBA00022833"/>
    </source>
</evidence>
<dbReference type="SUPFAM" id="SSF51735">
    <property type="entry name" value="NAD(P)-binding Rossmann-fold domains"/>
    <property type="match status" value="1"/>
</dbReference>
<dbReference type="Proteomes" id="UP001284901">
    <property type="component" value="Unassembled WGS sequence"/>
</dbReference>
<comment type="caution">
    <text evidence="7">The sequence shown here is derived from an EMBL/GenBank/DDBJ whole genome shotgun (WGS) entry which is preliminary data.</text>
</comment>
<sequence>MSNKQSAAPGGMAEKCIVVADYAVKVPEGLDPAEASSITCAGVTTYKALKNGNIRPGQWVAIYGAGGLGNLAIQYAKNVFRARVVAVDINDEKLESAKKVGADLVVNSSDINSGEWIQKEVGGVDVAVVTAVSQVAFGQAVDAMKAAGTVVCVGLPKGTIDLNIHRTVLDGIKVVGSLVGTRQDLAEAFDFGAQGLVKPIVATRPLDDINDMIDEMLAGKIEGRMVVDFSK</sequence>
<protein>
    <recommendedName>
        <fullName evidence="2">alcohol dehydrogenase</fullName>
        <ecNumber evidence="2">1.1.1.1</ecNumber>
    </recommendedName>
</protein>
<gene>
    <name evidence="7" type="primary">adhP</name>
    <name evidence="7" type="ORF">R6P33_00605</name>
</gene>
<dbReference type="GO" id="GO:0004022">
    <property type="term" value="F:alcohol dehydrogenase (NAD+) activity"/>
    <property type="evidence" value="ECO:0007669"/>
    <property type="project" value="UniProtKB-EC"/>
</dbReference>
<evidence type="ECO:0000256" key="5">
    <source>
        <dbReference type="ARBA" id="ARBA00023002"/>
    </source>
</evidence>
<accession>A0ABU5G9V5</accession>
<name>A0ABU5G9V5_9ACTO</name>
<dbReference type="Gene3D" id="3.40.50.720">
    <property type="entry name" value="NAD(P)-binding Rossmann-like Domain"/>
    <property type="match status" value="1"/>
</dbReference>
<evidence type="ECO:0000256" key="2">
    <source>
        <dbReference type="ARBA" id="ARBA00013190"/>
    </source>
</evidence>
<evidence type="ECO:0000313" key="7">
    <source>
        <dbReference type="EMBL" id="MDY5145523.1"/>
    </source>
</evidence>
<dbReference type="EC" id="1.1.1.1" evidence="2"/>
<dbReference type="PANTHER" id="PTHR42940">
    <property type="entry name" value="ALCOHOL DEHYDROGENASE 1-RELATED"/>
    <property type="match status" value="1"/>
</dbReference>
<proteinExistence type="predicted"/>
<keyword evidence="5 7" id="KW-0560">Oxidoreductase</keyword>
<dbReference type="InterPro" id="IPR013149">
    <property type="entry name" value="ADH-like_C"/>
</dbReference>
<organism evidence="7 8">
    <name type="scientific">Actinotignum timonense</name>
    <dbReference type="NCBI Taxonomy" id="1870995"/>
    <lineage>
        <taxon>Bacteria</taxon>
        <taxon>Bacillati</taxon>
        <taxon>Actinomycetota</taxon>
        <taxon>Actinomycetes</taxon>
        <taxon>Actinomycetales</taxon>
        <taxon>Actinomycetaceae</taxon>
        <taxon>Actinotignum</taxon>
    </lineage>
</organism>
<keyword evidence="3" id="KW-0479">Metal-binding</keyword>
<evidence type="ECO:0000256" key="3">
    <source>
        <dbReference type="ARBA" id="ARBA00022723"/>
    </source>
</evidence>
<dbReference type="RefSeq" id="WP_320754446.1">
    <property type="nucleotide sequence ID" value="NZ_JAWNFY010000001.1"/>
</dbReference>
<dbReference type="InterPro" id="IPR036291">
    <property type="entry name" value="NAD(P)-bd_dom_sf"/>
</dbReference>
<dbReference type="NCBIfam" id="NF006940">
    <property type="entry name" value="PRK09422.1"/>
    <property type="match status" value="1"/>
</dbReference>
<reference evidence="7 8" key="1">
    <citation type="submission" date="2023-10" db="EMBL/GenBank/DDBJ databases">
        <title>Whole Genome based description of the genera Actinobaculum and Actinotignum reveals a complex phylogenetic relationship within the species included in the genus Actinotignum.</title>
        <authorList>
            <person name="Jensen C.S."/>
            <person name="Dargis R."/>
            <person name="Kemp M."/>
            <person name="Christensen J.J."/>
        </authorList>
    </citation>
    <scope>NUCLEOTIDE SEQUENCE [LARGE SCALE GENOMIC DNA]</scope>
    <source>
        <strain evidence="7 8">SLA_B089</strain>
    </source>
</reference>
<feature type="domain" description="Alcohol dehydrogenase-like C-terminal" evidence="6">
    <location>
        <begin position="67"/>
        <end position="191"/>
    </location>
</feature>
<dbReference type="Gene3D" id="3.90.180.10">
    <property type="entry name" value="Medium-chain alcohol dehydrogenases, catalytic domain"/>
    <property type="match status" value="1"/>
</dbReference>
<dbReference type="EMBL" id="JAWNFY010000001">
    <property type="protein sequence ID" value="MDY5145523.1"/>
    <property type="molecule type" value="Genomic_DNA"/>
</dbReference>